<dbReference type="Pfam" id="PF04397">
    <property type="entry name" value="LytTR"/>
    <property type="match status" value="1"/>
</dbReference>
<gene>
    <name evidence="2" type="ORF">HZI73_03065</name>
</gene>
<evidence type="ECO:0000313" key="2">
    <source>
        <dbReference type="EMBL" id="QUI21324.1"/>
    </source>
</evidence>
<keyword evidence="3" id="KW-1185">Reference proteome</keyword>
<dbReference type="AlphaFoldDB" id="A0A8J8MGT9"/>
<organism evidence="2 3">
    <name type="scientific">Vallitalea pronyensis</name>
    <dbReference type="NCBI Taxonomy" id="1348613"/>
    <lineage>
        <taxon>Bacteria</taxon>
        <taxon>Bacillati</taxon>
        <taxon>Bacillota</taxon>
        <taxon>Clostridia</taxon>
        <taxon>Lachnospirales</taxon>
        <taxon>Vallitaleaceae</taxon>
        <taxon>Vallitalea</taxon>
    </lineage>
</organism>
<dbReference type="RefSeq" id="WP_212696793.1">
    <property type="nucleotide sequence ID" value="NZ_CP058649.1"/>
</dbReference>
<dbReference type="Gene3D" id="2.40.50.1020">
    <property type="entry name" value="LytTr DNA-binding domain"/>
    <property type="match status" value="1"/>
</dbReference>
<proteinExistence type="predicted"/>
<dbReference type="InterPro" id="IPR007492">
    <property type="entry name" value="LytTR_DNA-bd_dom"/>
</dbReference>
<dbReference type="KEGG" id="vpy:HZI73_03065"/>
<keyword evidence="2" id="KW-0238">DNA-binding</keyword>
<dbReference type="Proteomes" id="UP000683246">
    <property type="component" value="Chromosome"/>
</dbReference>
<sequence length="153" mass="18266">MKLRLYQDKTLKQDHVDIHYRMMTPILKKVIGVLEGAHTVLHLYGKTNKDEQVLIKISDIYYFDYVDRRTFAYLRDEMYQVQESLAKLEVHLADEGFVRINKSNVVNIHHIQAIKPEVNMRVKAIMENEECLIINRSYKANFKSYLEERRHVL</sequence>
<dbReference type="EMBL" id="CP058649">
    <property type="protein sequence ID" value="QUI21324.1"/>
    <property type="molecule type" value="Genomic_DNA"/>
</dbReference>
<feature type="domain" description="HTH LytTR-type" evidence="1">
    <location>
        <begin position="48"/>
        <end position="148"/>
    </location>
</feature>
<dbReference type="PANTHER" id="PTHR37299">
    <property type="entry name" value="TRANSCRIPTIONAL REGULATOR-RELATED"/>
    <property type="match status" value="1"/>
</dbReference>
<dbReference type="SMART" id="SM00850">
    <property type="entry name" value="LytTR"/>
    <property type="match status" value="1"/>
</dbReference>
<dbReference type="InterPro" id="IPR046947">
    <property type="entry name" value="LytR-like"/>
</dbReference>
<name>A0A8J8MGT9_9FIRM</name>
<dbReference type="GO" id="GO:0000156">
    <property type="term" value="F:phosphorelay response regulator activity"/>
    <property type="evidence" value="ECO:0007669"/>
    <property type="project" value="InterPro"/>
</dbReference>
<dbReference type="PANTHER" id="PTHR37299:SF4">
    <property type="entry name" value="TRANSCRIPTIONAL REGULATOR"/>
    <property type="match status" value="1"/>
</dbReference>
<dbReference type="PROSITE" id="PS50930">
    <property type="entry name" value="HTH_LYTTR"/>
    <property type="match status" value="1"/>
</dbReference>
<accession>A0A8J8MGT9</accession>
<evidence type="ECO:0000259" key="1">
    <source>
        <dbReference type="PROSITE" id="PS50930"/>
    </source>
</evidence>
<protein>
    <submittedName>
        <fullName evidence="2">LytTR family transcriptional regulator DNA-binding domain-containing protein</fullName>
    </submittedName>
</protein>
<reference evidence="2" key="1">
    <citation type="submission" date="2020-07" db="EMBL/GenBank/DDBJ databases">
        <title>Vallitalea pronyensis genome.</title>
        <authorList>
            <person name="Postec A."/>
        </authorList>
    </citation>
    <scope>NUCLEOTIDE SEQUENCE</scope>
    <source>
        <strain evidence="2">FatNI3</strain>
    </source>
</reference>
<dbReference type="GO" id="GO:0003677">
    <property type="term" value="F:DNA binding"/>
    <property type="evidence" value="ECO:0007669"/>
    <property type="project" value="UniProtKB-KW"/>
</dbReference>
<evidence type="ECO:0000313" key="3">
    <source>
        <dbReference type="Proteomes" id="UP000683246"/>
    </source>
</evidence>